<dbReference type="SUPFAM" id="SSF64182">
    <property type="entry name" value="DHH phosphoesterases"/>
    <property type="match status" value="1"/>
</dbReference>
<gene>
    <name evidence="1" type="ORF">RAMLITH_07685</name>
</gene>
<keyword evidence="1" id="KW-0808">Transferase</keyword>
<proteinExistence type="predicted"/>
<comment type="caution">
    <text evidence="1">The sequence shown here is derived from an EMBL/GenBank/DDBJ whole genome shotgun (WGS) entry which is preliminary data.</text>
</comment>
<dbReference type="GO" id="GO:0016740">
    <property type="term" value="F:transferase activity"/>
    <property type="evidence" value="ECO:0007669"/>
    <property type="project" value="UniProtKB-KW"/>
</dbReference>
<accession>A0A7X6DEJ7</accession>
<dbReference type="InterPro" id="IPR038763">
    <property type="entry name" value="DHH_sf"/>
</dbReference>
<dbReference type="AlphaFoldDB" id="A0A7X6DEJ7"/>
<evidence type="ECO:0000313" key="2">
    <source>
        <dbReference type="Proteomes" id="UP000521868"/>
    </source>
</evidence>
<reference evidence="1 2" key="1">
    <citation type="journal article" date="2020" name="Nature">
        <title>Bacterial chemolithoautotrophy via manganese oxidation.</title>
        <authorList>
            <person name="Yu H."/>
            <person name="Leadbetter J.R."/>
        </authorList>
    </citation>
    <scope>NUCLEOTIDE SEQUENCE [LARGE SCALE GENOMIC DNA]</scope>
    <source>
        <strain evidence="1 2">RBP-1</strain>
    </source>
</reference>
<dbReference type="EMBL" id="VTOX01000002">
    <property type="protein sequence ID" value="NKE65701.1"/>
    <property type="molecule type" value="Genomic_DNA"/>
</dbReference>
<organism evidence="1 2">
    <name type="scientific">Ramlibacter lithotrophicus</name>
    <dbReference type="NCBI Taxonomy" id="2606681"/>
    <lineage>
        <taxon>Bacteria</taxon>
        <taxon>Pseudomonadati</taxon>
        <taxon>Pseudomonadota</taxon>
        <taxon>Betaproteobacteria</taxon>
        <taxon>Burkholderiales</taxon>
        <taxon>Comamonadaceae</taxon>
        <taxon>Ramlibacter</taxon>
    </lineage>
</organism>
<dbReference type="Proteomes" id="UP000521868">
    <property type="component" value="Unassembled WGS sequence"/>
</dbReference>
<evidence type="ECO:0000313" key="1">
    <source>
        <dbReference type="EMBL" id="NKE65701.1"/>
    </source>
</evidence>
<protein>
    <submittedName>
        <fullName evidence="1">Acetyltransferase</fullName>
    </submittedName>
</protein>
<name>A0A7X6DEJ7_9BURK</name>
<keyword evidence="2" id="KW-1185">Reference proteome</keyword>
<dbReference type="RefSeq" id="WP_168106798.1">
    <property type="nucleotide sequence ID" value="NZ_VTOX01000002.1"/>
</dbReference>
<sequence>MSHHDVFNGDADGICALHQLRLAAPRDSQLVTGTKRDIELLARVAAQPGDSVTVLDVSLDRNRAGLLRLLAQGVAVEYFDHHFAGVIPRHAGLTAHIDPAPGECTSTIVDRHLRGRHRLWAIVAAFGDHLEPAAARLAQEAGLAQRQADLLRELGQAINYNAYGETEADLLLRPADLYRALQPFADPFDFVAGHDAPRRLGQARRDDLALAHGTPPVWHGDAGSVTVLPDAAWARRVQGEFANELAARAPERAHALLCQTKGGWRVSVRAPLARPRGADELCRRFPGGGGRAEAAGVDLLPREGLGEFIDAFARAFPAAP</sequence>